<evidence type="ECO:0000256" key="1">
    <source>
        <dbReference type="ARBA" id="ARBA00022603"/>
    </source>
</evidence>
<dbReference type="Gene3D" id="3.40.50.150">
    <property type="entry name" value="Vaccinia Virus protein VP39"/>
    <property type="match status" value="1"/>
</dbReference>
<dbReference type="InterPro" id="IPR029063">
    <property type="entry name" value="SAM-dependent_MTases_sf"/>
</dbReference>
<organism evidence="3 4">
    <name type="scientific">Penicillium capsulatum</name>
    <dbReference type="NCBI Taxonomy" id="69766"/>
    <lineage>
        <taxon>Eukaryota</taxon>
        <taxon>Fungi</taxon>
        <taxon>Dikarya</taxon>
        <taxon>Ascomycota</taxon>
        <taxon>Pezizomycotina</taxon>
        <taxon>Eurotiomycetes</taxon>
        <taxon>Eurotiomycetidae</taxon>
        <taxon>Eurotiales</taxon>
        <taxon>Aspergillaceae</taxon>
        <taxon>Penicillium</taxon>
    </lineage>
</organism>
<dbReference type="GO" id="GO:0032259">
    <property type="term" value="P:methylation"/>
    <property type="evidence" value="ECO:0007669"/>
    <property type="project" value="UniProtKB-KW"/>
</dbReference>
<dbReference type="AlphaFoldDB" id="A0A9W9LFC3"/>
<dbReference type="PANTHER" id="PTHR43619:SF2">
    <property type="entry name" value="S-ADENOSYL-L-METHIONINE-DEPENDENT METHYLTRANSFERASES SUPERFAMILY PROTEIN"/>
    <property type="match status" value="1"/>
</dbReference>
<evidence type="ECO:0000256" key="2">
    <source>
        <dbReference type="ARBA" id="ARBA00022679"/>
    </source>
</evidence>
<proteinExistence type="predicted"/>
<accession>A0A9W9LFC3</accession>
<dbReference type="Proteomes" id="UP001146351">
    <property type="component" value="Unassembled WGS sequence"/>
</dbReference>
<gene>
    <name evidence="3" type="ORF">N7492_010340</name>
</gene>
<evidence type="ECO:0000313" key="3">
    <source>
        <dbReference type="EMBL" id="KAJ5152045.1"/>
    </source>
</evidence>
<dbReference type="Pfam" id="PF04072">
    <property type="entry name" value="LCM"/>
    <property type="match status" value="1"/>
</dbReference>
<sequence length="318" mass="35229">MATTRDSSQALDYPQKTSRLPCQQTEKHEKIPIQLDGVAGTLLIPLLARAYDNALPDPILGDVYAQDVLDKIEFDVAAMSLTPFQNCGIAVRTSQFDRWTAGFLKNHANTTVLHLACGFDSRMQRVEWGDKTRWIDIDLPEVIRLRSQILPVSLPGRDYSLVGVDVLEENWMRDIVPVSGSVLVIMEGLLAYLPEKDARGLLQRICQAFPHGEIMCESVSSVALKVLNRPDSMKAASGTGALFQSSIDNPMALENLHPSLRLAESVPVIQASGTEKFPLLGRMLVYLVSWFPSGRDSAKLLRWRFGEGIGRSHENESG</sequence>
<dbReference type="SUPFAM" id="SSF53335">
    <property type="entry name" value="S-adenosyl-L-methionine-dependent methyltransferases"/>
    <property type="match status" value="1"/>
</dbReference>
<evidence type="ECO:0000313" key="4">
    <source>
        <dbReference type="Proteomes" id="UP001146351"/>
    </source>
</evidence>
<keyword evidence="4" id="KW-1185">Reference proteome</keyword>
<protein>
    <submittedName>
        <fullName evidence="3">S-adenosyl-L-methionine-dependent methyltransferase</fullName>
    </submittedName>
</protein>
<dbReference type="GO" id="GO:0008168">
    <property type="term" value="F:methyltransferase activity"/>
    <property type="evidence" value="ECO:0007669"/>
    <property type="project" value="UniProtKB-KW"/>
</dbReference>
<dbReference type="OrthoDB" id="203237at2759"/>
<keyword evidence="2" id="KW-0808">Transferase</keyword>
<dbReference type="PANTHER" id="PTHR43619">
    <property type="entry name" value="S-ADENOSYL-L-METHIONINE-DEPENDENT METHYLTRANSFERASE YKTD-RELATED"/>
    <property type="match status" value="1"/>
</dbReference>
<reference evidence="3" key="1">
    <citation type="submission" date="2022-11" db="EMBL/GenBank/DDBJ databases">
        <authorList>
            <person name="Petersen C."/>
        </authorList>
    </citation>
    <scope>NUCLEOTIDE SEQUENCE</scope>
    <source>
        <strain evidence="3">IBT 21917</strain>
    </source>
</reference>
<comment type="caution">
    <text evidence="3">The sequence shown here is derived from an EMBL/GenBank/DDBJ whole genome shotgun (WGS) entry which is preliminary data.</text>
</comment>
<keyword evidence="1 3" id="KW-0489">Methyltransferase</keyword>
<dbReference type="InterPro" id="IPR007213">
    <property type="entry name" value="Ppm1/Ppm2/Tcmp"/>
</dbReference>
<reference evidence="3" key="2">
    <citation type="journal article" date="2023" name="IMA Fungus">
        <title>Comparative genomic study of the Penicillium genus elucidates a diverse pangenome and 15 lateral gene transfer events.</title>
        <authorList>
            <person name="Petersen C."/>
            <person name="Sorensen T."/>
            <person name="Nielsen M.R."/>
            <person name="Sondergaard T.E."/>
            <person name="Sorensen J.L."/>
            <person name="Fitzpatrick D.A."/>
            <person name="Frisvad J.C."/>
            <person name="Nielsen K.L."/>
        </authorList>
    </citation>
    <scope>NUCLEOTIDE SEQUENCE</scope>
    <source>
        <strain evidence="3">IBT 21917</strain>
    </source>
</reference>
<name>A0A9W9LFC3_9EURO</name>
<dbReference type="EMBL" id="JAPQKO010000008">
    <property type="protein sequence ID" value="KAJ5152045.1"/>
    <property type="molecule type" value="Genomic_DNA"/>
</dbReference>